<evidence type="ECO:0000313" key="1">
    <source>
        <dbReference type="EMBL" id="RKH68619.1"/>
    </source>
</evidence>
<protein>
    <submittedName>
        <fullName evidence="1">Uncharacterized protein</fullName>
    </submittedName>
</protein>
<comment type="caution">
    <text evidence="1">The sequence shown here is derived from an EMBL/GenBank/DDBJ whole genome shotgun (WGS) entry which is preliminary data.</text>
</comment>
<dbReference type="AlphaFoldDB" id="A0A3A8QIP4"/>
<organism evidence="1 2">
    <name type="scientific">Corallococcus aberystwythensis</name>
    <dbReference type="NCBI Taxonomy" id="2316722"/>
    <lineage>
        <taxon>Bacteria</taxon>
        <taxon>Pseudomonadati</taxon>
        <taxon>Myxococcota</taxon>
        <taxon>Myxococcia</taxon>
        <taxon>Myxococcales</taxon>
        <taxon>Cystobacterineae</taxon>
        <taxon>Myxococcaceae</taxon>
        <taxon>Corallococcus</taxon>
    </lineage>
</organism>
<sequence length="100" mass="11182">MDSIGIVPVDSTGLHLDLSTLRVDQVPALLIHRFSPFRSMAGAAEFLTQDAEKFRVKDIVAIVNSDFLVLYTPTKQQFPDAGKEERVGPLWLHCLHYSSI</sequence>
<reference evidence="2" key="1">
    <citation type="submission" date="2018-09" db="EMBL/GenBank/DDBJ databases">
        <authorList>
            <person name="Livingstone P.G."/>
            <person name="Whitworth D.E."/>
        </authorList>
    </citation>
    <scope>NUCLEOTIDE SEQUENCE [LARGE SCALE GENOMIC DNA]</scope>
    <source>
        <strain evidence="2">AB050A</strain>
    </source>
</reference>
<evidence type="ECO:0000313" key="2">
    <source>
        <dbReference type="Proteomes" id="UP000267003"/>
    </source>
</evidence>
<gene>
    <name evidence="1" type="ORF">D7W81_12265</name>
</gene>
<dbReference type="Proteomes" id="UP000267003">
    <property type="component" value="Unassembled WGS sequence"/>
</dbReference>
<proteinExistence type="predicted"/>
<dbReference type="EMBL" id="RAWK01000060">
    <property type="protein sequence ID" value="RKH68619.1"/>
    <property type="molecule type" value="Genomic_DNA"/>
</dbReference>
<name>A0A3A8QIP4_9BACT</name>
<accession>A0A3A8QIP4</accession>
<keyword evidence="2" id="KW-1185">Reference proteome</keyword>